<dbReference type="PANTHER" id="PTHR30349">
    <property type="entry name" value="PHAGE INTEGRASE-RELATED"/>
    <property type="match status" value="1"/>
</dbReference>
<dbReference type="GO" id="GO:0005737">
    <property type="term" value="C:cytoplasm"/>
    <property type="evidence" value="ECO:0007669"/>
    <property type="project" value="UniProtKB-SubCell"/>
</dbReference>
<dbReference type="Pfam" id="PF13495">
    <property type="entry name" value="Phage_int_SAM_4"/>
    <property type="match status" value="1"/>
</dbReference>
<accession>A0AAE3A4J5</accession>
<name>A0AAE3A4J5_9FIRM</name>
<evidence type="ECO:0000256" key="10">
    <source>
        <dbReference type="ARBA" id="ARBA00023306"/>
    </source>
</evidence>
<evidence type="ECO:0000256" key="6">
    <source>
        <dbReference type="ARBA" id="ARBA00022829"/>
    </source>
</evidence>
<dbReference type="GO" id="GO:0051301">
    <property type="term" value="P:cell division"/>
    <property type="evidence" value="ECO:0007669"/>
    <property type="project" value="UniProtKB-KW"/>
</dbReference>
<dbReference type="GO" id="GO:0006310">
    <property type="term" value="P:DNA recombination"/>
    <property type="evidence" value="ECO:0007669"/>
    <property type="project" value="UniProtKB-KW"/>
</dbReference>
<dbReference type="Gene3D" id="1.10.443.10">
    <property type="entry name" value="Intergrase catalytic core"/>
    <property type="match status" value="1"/>
</dbReference>
<keyword evidence="6" id="KW-0159">Chromosome partition</keyword>
<dbReference type="PROSITE" id="PS51900">
    <property type="entry name" value="CB"/>
    <property type="match status" value="1"/>
</dbReference>
<evidence type="ECO:0000256" key="4">
    <source>
        <dbReference type="ARBA" id="ARBA00022490"/>
    </source>
</evidence>
<dbReference type="EMBL" id="JAJEPS010000001">
    <property type="protein sequence ID" value="MCC2124782.1"/>
    <property type="molecule type" value="Genomic_DNA"/>
</dbReference>
<keyword evidence="9" id="KW-0233">DNA recombination</keyword>
<comment type="similarity">
    <text evidence="3">Belongs to the 'phage' integrase family.</text>
</comment>
<dbReference type="PANTHER" id="PTHR30349:SF77">
    <property type="entry name" value="TYROSINE RECOMBINASE XERC"/>
    <property type="match status" value="1"/>
</dbReference>
<dbReference type="InterPro" id="IPR044068">
    <property type="entry name" value="CB"/>
</dbReference>
<evidence type="ECO:0000256" key="11">
    <source>
        <dbReference type="PROSITE-ProRule" id="PRU01248"/>
    </source>
</evidence>
<evidence type="ECO:0000256" key="7">
    <source>
        <dbReference type="ARBA" id="ARBA00022908"/>
    </source>
</evidence>
<dbReference type="GO" id="GO:0015074">
    <property type="term" value="P:DNA integration"/>
    <property type="evidence" value="ECO:0007669"/>
    <property type="project" value="UniProtKB-KW"/>
</dbReference>
<dbReference type="AlphaFoldDB" id="A0AAE3A4J5"/>
<dbReference type="InterPro" id="IPR011010">
    <property type="entry name" value="DNA_brk_join_enz"/>
</dbReference>
<feature type="domain" description="Tyr recombinase" evidence="12">
    <location>
        <begin position="153"/>
        <end position="326"/>
    </location>
</feature>
<keyword evidence="15" id="KW-1185">Reference proteome</keyword>
<keyword evidence="8 11" id="KW-0238">DNA-binding</keyword>
<organism evidence="14 15">
    <name type="scientific">Hominiventricola filiformis</name>
    <dbReference type="NCBI Taxonomy" id="2885352"/>
    <lineage>
        <taxon>Bacteria</taxon>
        <taxon>Bacillati</taxon>
        <taxon>Bacillota</taxon>
        <taxon>Clostridia</taxon>
        <taxon>Lachnospirales</taxon>
        <taxon>Lachnospiraceae</taxon>
        <taxon>Hominiventricola</taxon>
    </lineage>
</organism>
<protein>
    <submittedName>
        <fullName evidence="14">Tyrosine-type recombinase/integrase</fullName>
    </submittedName>
</protein>
<dbReference type="Proteomes" id="UP001198220">
    <property type="component" value="Unassembled WGS sequence"/>
</dbReference>
<reference evidence="14 15" key="1">
    <citation type="submission" date="2021-10" db="EMBL/GenBank/DDBJ databases">
        <title>Anaerobic single-cell dispensing facilitates the cultivation of human gut bacteria.</title>
        <authorList>
            <person name="Afrizal A."/>
        </authorList>
    </citation>
    <scope>NUCLEOTIDE SEQUENCE [LARGE SCALE GENOMIC DNA]</scope>
    <source>
        <strain evidence="14 15">CLA-AA-H276</strain>
    </source>
</reference>
<evidence type="ECO:0000256" key="1">
    <source>
        <dbReference type="ARBA" id="ARBA00003283"/>
    </source>
</evidence>
<feature type="domain" description="Core-binding (CB)" evidence="13">
    <location>
        <begin position="54"/>
        <end position="132"/>
    </location>
</feature>
<sequence length="331" mass="38776">MKMELIDRVMQRMMGTLDEKQMQELRMALVISLEGFVVEREKTELSTEVIDNWEYVRRFLQAFLMSGKSQETVKQYQLHLRILLDDLRKPVWEITESDIMEHLARQKYSRKLSNRYLNYKRAVFGSFFSWLRRKRYIRENPVELIEPIKYDSVIKKPFTDEEREKLRCACQHERDLAILDFLYSTAARVSEMTALNRQDIDWVGGECIVHGKGGKERPVYLNASAAYHLQRYLEDRTDSNPALFVSYSEPHNRLSKDGVEALLRRIGIQTGIEKVHPHRYRRTAITNAANRGMPLQDAQVMAGHADANTTMVYFSSDKSKVKAEHKMYLAS</sequence>
<keyword evidence="5" id="KW-0132">Cell division</keyword>
<proteinExistence type="inferred from homology"/>
<dbReference type="InterPro" id="IPR004107">
    <property type="entry name" value="Integrase_SAM-like_N"/>
</dbReference>
<dbReference type="InterPro" id="IPR010998">
    <property type="entry name" value="Integrase_recombinase_N"/>
</dbReference>
<evidence type="ECO:0000256" key="3">
    <source>
        <dbReference type="ARBA" id="ARBA00008857"/>
    </source>
</evidence>
<comment type="subcellular location">
    <subcellularLocation>
        <location evidence="2">Cytoplasm</location>
    </subcellularLocation>
</comment>
<dbReference type="PROSITE" id="PS51898">
    <property type="entry name" value="TYR_RECOMBINASE"/>
    <property type="match status" value="1"/>
</dbReference>
<keyword evidence="10" id="KW-0131">Cell cycle</keyword>
<gene>
    <name evidence="14" type="ORF">LKD36_01160</name>
</gene>
<dbReference type="GO" id="GO:0007059">
    <property type="term" value="P:chromosome segregation"/>
    <property type="evidence" value="ECO:0007669"/>
    <property type="project" value="UniProtKB-KW"/>
</dbReference>
<dbReference type="InterPro" id="IPR013762">
    <property type="entry name" value="Integrase-like_cat_sf"/>
</dbReference>
<dbReference type="SUPFAM" id="SSF56349">
    <property type="entry name" value="DNA breaking-rejoining enzymes"/>
    <property type="match status" value="1"/>
</dbReference>
<dbReference type="Gene3D" id="1.10.150.130">
    <property type="match status" value="1"/>
</dbReference>
<dbReference type="InterPro" id="IPR050090">
    <property type="entry name" value="Tyrosine_recombinase_XerCD"/>
</dbReference>
<dbReference type="InterPro" id="IPR002104">
    <property type="entry name" value="Integrase_catalytic"/>
</dbReference>
<evidence type="ECO:0000256" key="5">
    <source>
        <dbReference type="ARBA" id="ARBA00022618"/>
    </source>
</evidence>
<comment type="caution">
    <text evidence="14">The sequence shown here is derived from an EMBL/GenBank/DDBJ whole genome shotgun (WGS) entry which is preliminary data.</text>
</comment>
<dbReference type="RefSeq" id="WP_308458337.1">
    <property type="nucleotide sequence ID" value="NZ_JAJEPS010000001.1"/>
</dbReference>
<dbReference type="CDD" id="cd00397">
    <property type="entry name" value="DNA_BRE_C"/>
    <property type="match status" value="1"/>
</dbReference>
<comment type="function">
    <text evidence="1">Site-specific tyrosine recombinase, which acts by catalyzing the cutting and rejoining of the recombining DNA molecules.</text>
</comment>
<evidence type="ECO:0000259" key="13">
    <source>
        <dbReference type="PROSITE" id="PS51900"/>
    </source>
</evidence>
<evidence type="ECO:0000256" key="8">
    <source>
        <dbReference type="ARBA" id="ARBA00023125"/>
    </source>
</evidence>
<evidence type="ECO:0000256" key="2">
    <source>
        <dbReference type="ARBA" id="ARBA00004496"/>
    </source>
</evidence>
<dbReference type="GO" id="GO:0003677">
    <property type="term" value="F:DNA binding"/>
    <property type="evidence" value="ECO:0007669"/>
    <property type="project" value="UniProtKB-UniRule"/>
</dbReference>
<evidence type="ECO:0000259" key="12">
    <source>
        <dbReference type="PROSITE" id="PS51898"/>
    </source>
</evidence>
<evidence type="ECO:0000313" key="14">
    <source>
        <dbReference type="EMBL" id="MCC2124782.1"/>
    </source>
</evidence>
<evidence type="ECO:0000313" key="15">
    <source>
        <dbReference type="Proteomes" id="UP001198220"/>
    </source>
</evidence>
<evidence type="ECO:0000256" key="9">
    <source>
        <dbReference type="ARBA" id="ARBA00023172"/>
    </source>
</evidence>
<keyword evidence="7" id="KW-0229">DNA integration</keyword>
<dbReference type="Pfam" id="PF00589">
    <property type="entry name" value="Phage_integrase"/>
    <property type="match status" value="1"/>
</dbReference>
<keyword evidence="4" id="KW-0963">Cytoplasm</keyword>